<keyword evidence="1" id="KW-1133">Transmembrane helix</keyword>
<organism evidence="2 4">
    <name type="scientific">Bradyrhizobium elkanii</name>
    <dbReference type="NCBI Taxonomy" id="29448"/>
    <lineage>
        <taxon>Bacteria</taxon>
        <taxon>Pseudomonadati</taxon>
        <taxon>Pseudomonadota</taxon>
        <taxon>Alphaproteobacteria</taxon>
        <taxon>Hyphomicrobiales</taxon>
        <taxon>Nitrobacteraceae</taxon>
        <taxon>Bradyrhizobium</taxon>
    </lineage>
</organism>
<dbReference type="Pfam" id="PF11345">
    <property type="entry name" value="DUF3147"/>
    <property type="match status" value="1"/>
</dbReference>
<dbReference type="GO" id="GO:0016740">
    <property type="term" value="F:transferase activity"/>
    <property type="evidence" value="ECO:0007669"/>
    <property type="project" value="UniProtKB-KW"/>
</dbReference>
<sequence length="115" mass="11797">MSEYVIRFLVGGAVVSAFAMLGDILRPKSFAGLFGAAPSVALATLGIAVYQHGADYAGLQSRAMMAGAVALAIYSFVVCQLLIRARLRAAPATLLALVVWLAIVFGLLGVAGGQA</sequence>
<dbReference type="EMBL" id="JAFICZ010000001">
    <property type="protein sequence ID" value="MBP1292767.1"/>
    <property type="molecule type" value="Genomic_DNA"/>
</dbReference>
<dbReference type="RefSeq" id="WP_016843568.1">
    <property type="nucleotide sequence ID" value="NZ_BJNL01000048.1"/>
</dbReference>
<evidence type="ECO:0000313" key="4">
    <source>
        <dbReference type="Proteomes" id="UP000673383"/>
    </source>
</evidence>
<evidence type="ECO:0000313" key="2">
    <source>
        <dbReference type="EMBL" id="MBP1292767.1"/>
    </source>
</evidence>
<feature type="transmembrane region" description="Helical" evidence="1">
    <location>
        <begin position="6"/>
        <end position="25"/>
    </location>
</feature>
<dbReference type="GeneID" id="92950438"/>
<reference evidence="2" key="1">
    <citation type="submission" date="2021-02" db="EMBL/GenBank/DDBJ databases">
        <title>Genomic Encyclopedia of Type Strains, Phase IV (KMG-V): Genome sequencing to study the core and pangenomes of soil and plant-associated prokaryotes.</title>
        <authorList>
            <person name="Whitman W."/>
        </authorList>
    </citation>
    <scope>NUCLEOTIDE SEQUENCE</scope>
    <source>
        <strain evidence="2">USDA 406</strain>
    </source>
</reference>
<dbReference type="eggNOG" id="ENOG5033B8H">
    <property type="taxonomic scope" value="Bacteria"/>
</dbReference>
<feature type="transmembrane region" description="Helical" evidence="1">
    <location>
        <begin position="32"/>
        <end position="51"/>
    </location>
</feature>
<proteinExistence type="predicted"/>
<evidence type="ECO:0000313" key="3">
    <source>
        <dbReference type="EMBL" id="MEY9321804.1"/>
    </source>
</evidence>
<gene>
    <name evidence="3" type="ORF">ABIF29_008603</name>
    <name evidence="2" type="ORF">JOH49_002520</name>
</gene>
<dbReference type="AlphaFoldDB" id="A0A1E3EEM6"/>
<feature type="transmembrane region" description="Helical" evidence="1">
    <location>
        <begin position="90"/>
        <end position="111"/>
    </location>
</feature>
<dbReference type="Proteomes" id="UP000673383">
    <property type="component" value="Unassembled WGS sequence"/>
</dbReference>
<protein>
    <submittedName>
        <fullName evidence="2">Glucan phosphoethanolaminetransferase (Alkaline phosphatase superfamily)</fullName>
    </submittedName>
</protein>
<dbReference type="OrthoDB" id="122007at2"/>
<accession>A0A1E3EEM6</accession>
<evidence type="ECO:0000256" key="1">
    <source>
        <dbReference type="SAM" id="Phobius"/>
    </source>
</evidence>
<keyword evidence="2" id="KW-0808">Transferase</keyword>
<dbReference type="Proteomes" id="UP001565471">
    <property type="component" value="Unassembled WGS sequence"/>
</dbReference>
<feature type="transmembrane region" description="Helical" evidence="1">
    <location>
        <begin position="63"/>
        <end position="83"/>
    </location>
</feature>
<dbReference type="InterPro" id="IPR021493">
    <property type="entry name" value="DUF3147"/>
</dbReference>
<name>A0A1E3EEM6_BRAEL</name>
<reference evidence="3 5" key="2">
    <citation type="submission" date="2024-07" db="EMBL/GenBank/DDBJ databases">
        <title>Genomic Encyclopedia of Type Strains, Phase V (KMG-V): Genome sequencing to study the core and pangenomes of soil and plant-associated prokaryotes.</title>
        <authorList>
            <person name="Whitman W."/>
        </authorList>
    </citation>
    <scope>NUCLEOTIDE SEQUENCE [LARGE SCALE GENOMIC DNA]</scope>
    <source>
        <strain evidence="3 5">USDA 415</strain>
    </source>
</reference>
<keyword evidence="5" id="KW-1185">Reference proteome</keyword>
<keyword evidence="1" id="KW-0812">Transmembrane</keyword>
<dbReference type="EMBL" id="JBGBZA010000002">
    <property type="protein sequence ID" value="MEY9321804.1"/>
    <property type="molecule type" value="Genomic_DNA"/>
</dbReference>
<evidence type="ECO:0000313" key="5">
    <source>
        <dbReference type="Proteomes" id="UP001565471"/>
    </source>
</evidence>
<comment type="caution">
    <text evidence="2">The sequence shown here is derived from an EMBL/GenBank/DDBJ whole genome shotgun (WGS) entry which is preliminary data.</text>
</comment>
<keyword evidence="1" id="KW-0472">Membrane</keyword>